<organism evidence="2 3">
    <name type="scientific">Oribacterium sinus</name>
    <dbReference type="NCBI Taxonomy" id="237576"/>
    <lineage>
        <taxon>Bacteria</taxon>
        <taxon>Bacillati</taxon>
        <taxon>Bacillota</taxon>
        <taxon>Clostridia</taxon>
        <taxon>Lachnospirales</taxon>
        <taxon>Lachnospiraceae</taxon>
        <taxon>Oribacterium</taxon>
    </lineage>
</organism>
<dbReference type="InterPro" id="IPR011991">
    <property type="entry name" value="ArsR-like_HTH"/>
</dbReference>
<dbReference type="Pfam" id="PF05732">
    <property type="entry name" value="RepL"/>
    <property type="match status" value="1"/>
</dbReference>
<feature type="domain" description="Plasmid replication protein RepL" evidence="1">
    <location>
        <begin position="23"/>
        <end position="146"/>
    </location>
</feature>
<dbReference type="Proteomes" id="UP000522163">
    <property type="component" value="Unassembled WGS sequence"/>
</dbReference>
<reference evidence="2 3" key="1">
    <citation type="submission" date="2020-08" db="EMBL/GenBank/DDBJ databases">
        <title>Genomic Encyclopedia of Type Strains, Phase IV (KMG-IV): sequencing the most valuable type-strain genomes for metagenomic binning, comparative biology and taxonomic classification.</title>
        <authorList>
            <person name="Goeker M."/>
        </authorList>
    </citation>
    <scope>NUCLEOTIDE SEQUENCE [LARGE SCALE GENOMIC DNA]</scope>
    <source>
        <strain evidence="2 3">DSM 17245</strain>
    </source>
</reference>
<sequence>MSTLTVSEKPNLLSNNSLSFDERALQLKSKEKAEMDAIKREKQSPFSRWTQFNNEHTKELMMLAIKHPKAHAILYFLVDQMDNYNACICSTAVMQEVLGVSRQTISKNIKVLKDLGFLVTLKSGNANVYTINDKVYWKSWGNNRQYSKFPANVVLAMSEQDEDYKINFADLKAEKIKTVSLKEKES</sequence>
<dbReference type="InterPro" id="IPR036388">
    <property type="entry name" value="WH-like_DNA-bd_sf"/>
</dbReference>
<proteinExistence type="predicted"/>
<accession>A0A7W9SHS9</accession>
<dbReference type="CDD" id="cd00090">
    <property type="entry name" value="HTH_ARSR"/>
    <property type="match status" value="1"/>
</dbReference>
<evidence type="ECO:0000313" key="2">
    <source>
        <dbReference type="EMBL" id="MBB6042413.1"/>
    </source>
</evidence>
<protein>
    <submittedName>
        <fullName evidence="2">DNA-binding transcriptional ArsR family regulator</fullName>
    </submittedName>
</protein>
<dbReference type="Gene3D" id="1.10.10.10">
    <property type="entry name" value="Winged helix-like DNA-binding domain superfamily/Winged helix DNA-binding domain"/>
    <property type="match status" value="1"/>
</dbReference>
<gene>
    <name evidence="2" type="ORF">HNQ46_002423</name>
</gene>
<evidence type="ECO:0000259" key="1">
    <source>
        <dbReference type="Pfam" id="PF05732"/>
    </source>
</evidence>
<keyword evidence="2" id="KW-0238">DNA-binding</keyword>
<dbReference type="GO" id="GO:0006260">
    <property type="term" value="P:DNA replication"/>
    <property type="evidence" value="ECO:0007669"/>
    <property type="project" value="InterPro"/>
</dbReference>
<dbReference type="AlphaFoldDB" id="A0A7W9SHS9"/>
<dbReference type="SUPFAM" id="SSF46785">
    <property type="entry name" value="Winged helix' DNA-binding domain"/>
    <property type="match status" value="1"/>
</dbReference>
<comment type="caution">
    <text evidence="2">The sequence shown here is derived from an EMBL/GenBank/DDBJ whole genome shotgun (WGS) entry which is preliminary data.</text>
</comment>
<dbReference type="GO" id="GO:0003677">
    <property type="term" value="F:DNA binding"/>
    <property type="evidence" value="ECO:0007669"/>
    <property type="project" value="UniProtKB-KW"/>
</dbReference>
<dbReference type="GO" id="GO:0006276">
    <property type="term" value="P:plasmid maintenance"/>
    <property type="evidence" value="ECO:0007669"/>
    <property type="project" value="InterPro"/>
</dbReference>
<dbReference type="InterPro" id="IPR008813">
    <property type="entry name" value="Plasmid_replication_RepL"/>
</dbReference>
<dbReference type="InterPro" id="IPR036390">
    <property type="entry name" value="WH_DNA-bd_sf"/>
</dbReference>
<dbReference type="EMBL" id="JACHHH010000022">
    <property type="protein sequence ID" value="MBB6042413.1"/>
    <property type="molecule type" value="Genomic_DNA"/>
</dbReference>
<dbReference type="GeneID" id="85015933"/>
<name>A0A7W9SHS9_9FIRM</name>
<dbReference type="RefSeq" id="WP_183684879.1">
    <property type="nucleotide sequence ID" value="NZ_JACHHH010000022.1"/>
</dbReference>
<evidence type="ECO:0000313" key="3">
    <source>
        <dbReference type="Proteomes" id="UP000522163"/>
    </source>
</evidence>